<sequence length="156" mass="17069">MAIETFPYSAFLRGPTEVLGALEHAEVVLERRDAENLVLIRSERFNAGVAALTAAAHLLRTLARRDPELAAELLAEEFAWMRWLPESERTLCVADLLADLSAGAETGYLLPFANTVAAWRSTAEVWSDPDLARALSSPITVEGDGVEITRPLPEPE</sequence>
<dbReference type="AlphaFoldDB" id="A0A5B2WPQ5"/>
<reference evidence="1 2" key="1">
    <citation type="submission" date="2019-09" db="EMBL/GenBank/DDBJ databases">
        <title>Goodfellowia gen. nov., a new genus of the Pseudonocardineae related to Actinoalloteichus, containing Goodfellowia coeruleoviolacea gen. nov., comb. nov. gen. nov., comb. nov.</title>
        <authorList>
            <person name="Labeda D."/>
        </authorList>
    </citation>
    <scope>NUCLEOTIDE SEQUENCE [LARGE SCALE GENOMIC DNA]</scope>
    <source>
        <strain evidence="1 2">AN110305</strain>
    </source>
</reference>
<proteinExistence type="predicted"/>
<dbReference type="OrthoDB" id="3378334at2"/>
<evidence type="ECO:0000313" key="1">
    <source>
        <dbReference type="EMBL" id="KAA2252918.1"/>
    </source>
</evidence>
<dbReference type="RefSeq" id="WP_149854006.1">
    <property type="nucleotide sequence ID" value="NZ_VUOB01000071.1"/>
</dbReference>
<protein>
    <submittedName>
        <fullName evidence="1">Uncharacterized protein</fullName>
    </submittedName>
</protein>
<organism evidence="1 2">
    <name type="scientific">Solihabitans fulvus</name>
    <dbReference type="NCBI Taxonomy" id="1892852"/>
    <lineage>
        <taxon>Bacteria</taxon>
        <taxon>Bacillati</taxon>
        <taxon>Actinomycetota</taxon>
        <taxon>Actinomycetes</taxon>
        <taxon>Pseudonocardiales</taxon>
        <taxon>Pseudonocardiaceae</taxon>
        <taxon>Solihabitans</taxon>
    </lineage>
</organism>
<evidence type="ECO:0000313" key="2">
    <source>
        <dbReference type="Proteomes" id="UP000323454"/>
    </source>
</evidence>
<gene>
    <name evidence="1" type="ORF">F0L68_34065</name>
</gene>
<keyword evidence="2" id="KW-1185">Reference proteome</keyword>
<name>A0A5B2WPQ5_9PSEU</name>
<comment type="caution">
    <text evidence="1">The sequence shown here is derived from an EMBL/GenBank/DDBJ whole genome shotgun (WGS) entry which is preliminary data.</text>
</comment>
<accession>A0A5B2WPQ5</accession>
<reference evidence="1 2" key="2">
    <citation type="submission" date="2019-09" db="EMBL/GenBank/DDBJ databases">
        <authorList>
            <person name="Jin C."/>
        </authorList>
    </citation>
    <scope>NUCLEOTIDE SEQUENCE [LARGE SCALE GENOMIC DNA]</scope>
    <source>
        <strain evidence="1 2">AN110305</strain>
    </source>
</reference>
<dbReference type="EMBL" id="VUOB01000071">
    <property type="protein sequence ID" value="KAA2252918.1"/>
    <property type="molecule type" value="Genomic_DNA"/>
</dbReference>
<dbReference type="Proteomes" id="UP000323454">
    <property type="component" value="Unassembled WGS sequence"/>
</dbReference>